<dbReference type="Proteomes" id="UP001066276">
    <property type="component" value="Chromosome 4_1"/>
</dbReference>
<protein>
    <submittedName>
        <fullName evidence="2">Uncharacterized protein</fullName>
    </submittedName>
</protein>
<evidence type="ECO:0000313" key="2">
    <source>
        <dbReference type="EMBL" id="KAJ1171552.1"/>
    </source>
</evidence>
<dbReference type="AlphaFoldDB" id="A0AAV7T578"/>
<reference evidence="2" key="1">
    <citation type="journal article" date="2022" name="bioRxiv">
        <title>Sequencing and chromosome-scale assembly of the giantPleurodeles waltlgenome.</title>
        <authorList>
            <person name="Brown T."/>
            <person name="Elewa A."/>
            <person name="Iarovenko S."/>
            <person name="Subramanian E."/>
            <person name="Araus A.J."/>
            <person name="Petzold A."/>
            <person name="Susuki M."/>
            <person name="Suzuki K.-i.T."/>
            <person name="Hayashi T."/>
            <person name="Toyoda A."/>
            <person name="Oliveira C."/>
            <person name="Osipova E."/>
            <person name="Leigh N.D."/>
            <person name="Simon A."/>
            <person name="Yun M.H."/>
        </authorList>
    </citation>
    <scope>NUCLEOTIDE SEQUENCE</scope>
    <source>
        <strain evidence="2">20211129_DDA</strain>
        <tissue evidence="2">Liver</tissue>
    </source>
</reference>
<gene>
    <name evidence="2" type="ORF">NDU88_003413</name>
</gene>
<evidence type="ECO:0000313" key="3">
    <source>
        <dbReference type="Proteomes" id="UP001066276"/>
    </source>
</evidence>
<organism evidence="2 3">
    <name type="scientific">Pleurodeles waltl</name>
    <name type="common">Iberian ribbed newt</name>
    <dbReference type="NCBI Taxonomy" id="8319"/>
    <lineage>
        <taxon>Eukaryota</taxon>
        <taxon>Metazoa</taxon>
        <taxon>Chordata</taxon>
        <taxon>Craniata</taxon>
        <taxon>Vertebrata</taxon>
        <taxon>Euteleostomi</taxon>
        <taxon>Amphibia</taxon>
        <taxon>Batrachia</taxon>
        <taxon>Caudata</taxon>
        <taxon>Salamandroidea</taxon>
        <taxon>Salamandridae</taxon>
        <taxon>Pleurodelinae</taxon>
        <taxon>Pleurodeles</taxon>
    </lineage>
</organism>
<accession>A0AAV7T578</accession>
<feature type="region of interest" description="Disordered" evidence="1">
    <location>
        <begin position="1"/>
        <end position="40"/>
    </location>
</feature>
<comment type="caution">
    <text evidence="2">The sequence shown here is derived from an EMBL/GenBank/DDBJ whole genome shotgun (WGS) entry which is preliminary data.</text>
</comment>
<proteinExistence type="predicted"/>
<sequence>MGDCSTPQPKRMGGHAAHPTADRVLEDEEPLPDQAAAQARQVRLEGRDSIVRFLCRTATGIPEWGREYVRLHATEEKVDSQTSTEEQILMAGTHQIHPQKQTFLAHRSLSCPALTTDHHD</sequence>
<name>A0AAV7T578_PLEWA</name>
<keyword evidence="3" id="KW-1185">Reference proteome</keyword>
<evidence type="ECO:0000256" key="1">
    <source>
        <dbReference type="SAM" id="MobiDB-lite"/>
    </source>
</evidence>
<dbReference type="EMBL" id="JANPWB010000007">
    <property type="protein sequence ID" value="KAJ1171552.1"/>
    <property type="molecule type" value="Genomic_DNA"/>
</dbReference>